<dbReference type="SUPFAM" id="SSF52833">
    <property type="entry name" value="Thioredoxin-like"/>
    <property type="match status" value="1"/>
</dbReference>
<evidence type="ECO:0000313" key="3">
    <source>
        <dbReference type="Proteomes" id="UP000661691"/>
    </source>
</evidence>
<organism evidence="2 3">
    <name type="scientific">Polycladospora coralii</name>
    <dbReference type="NCBI Taxonomy" id="2771432"/>
    <lineage>
        <taxon>Bacteria</taxon>
        <taxon>Bacillati</taxon>
        <taxon>Bacillota</taxon>
        <taxon>Bacilli</taxon>
        <taxon>Bacillales</taxon>
        <taxon>Thermoactinomycetaceae</taxon>
        <taxon>Polycladospora</taxon>
    </lineage>
</organism>
<dbReference type="InterPro" id="IPR036249">
    <property type="entry name" value="Thioredoxin-like_sf"/>
</dbReference>
<sequence>METIIVYSKPHCIECNVLKRFLNDHQIQYETRDCSLNSAYLEEVKALGFLGVPVTVIKGKAIQGLQPDLILEQINRNQ</sequence>
<proteinExistence type="predicted"/>
<gene>
    <name evidence="2" type="ORF">IC620_00590</name>
</gene>
<dbReference type="RefSeq" id="WP_191139234.1">
    <property type="nucleotide sequence ID" value="NZ_JACXAG020000002.1"/>
</dbReference>
<name>A0A926RSX0_9BACL</name>
<comment type="caution">
    <text evidence="2">The sequence shown here is derived from an EMBL/GenBank/DDBJ whole genome shotgun (WGS) entry which is preliminary data.</text>
</comment>
<keyword evidence="3" id="KW-1185">Reference proteome</keyword>
<dbReference type="CDD" id="cd02976">
    <property type="entry name" value="NrdH"/>
    <property type="match status" value="1"/>
</dbReference>
<dbReference type="InterPro" id="IPR002109">
    <property type="entry name" value="Glutaredoxin"/>
</dbReference>
<dbReference type="PROSITE" id="PS51354">
    <property type="entry name" value="GLUTAREDOXIN_2"/>
    <property type="match status" value="1"/>
</dbReference>
<dbReference type="Proteomes" id="UP000661691">
    <property type="component" value="Unassembled WGS sequence"/>
</dbReference>
<reference evidence="2" key="1">
    <citation type="submission" date="2020-09" db="EMBL/GenBank/DDBJ databases">
        <title>A novel bacterium of genus Hazenella, isolated from South China Sea.</title>
        <authorList>
            <person name="Huang H."/>
            <person name="Mo K."/>
            <person name="Hu Y."/>
        </authorList>
    </citation>
    <scope>NUCLEOTIDE SEQUENCE</scope>
    <source>
        <strain evidence="2">IB182357</strain>
    </source>
</reference>
<evidence type="ECO:0000259" key="1">
    <source>
        <dbReference type="Pfam" id="PF00462"/>
    </source>
</evidence>
<dbReference type="AlphaFoldDB" id="A0A926RSX0"/>
<feature type="domain" description="Glutaredoxin" evidence="1">
    <location>
        <begin position="4"/>
        <end position="62"/>
    </location>
</feature>
<dbReference type="Gene3D" id="3.40.30.10">
    <property type="entry name" value="Glutaredoxin"/>
    <property type="match status" value="1"/>
</dbReference>
<evidence type="ECO:0000313" key="2">
    <source>
        <dbReference type="EMBL" id="MBD1370858.1"/>
    </source>
</evidence>
<accession>A0A926RSX0</accession>
<dbReference type="Pfam" id="PF00462">
    <property type="entry name" value="Glutaredoxin"/>
    <property type="match status" value="1"/>
</dbReference>
<dbReference type="EMBL" id="JACXAH010000002">
    <property type="protein sequence ID" value="MBD1370858.1"/>
    <property type="molecule type" value="Genomic_DNA"/>
</dbReference>
<protein>
    <submittedName>
        <fullName evidence="2">Glutaredoxin family protein</fullName>
    </submittedName>
</protein>